<feature type="region of interest" description="Disordered" evidence="1">
    <location>
        <begin position="20"/>
        <end position="53"/>
    </location>
</feature>
<evidence type="ECO:0000313" key="3">
    <source>
        <dbReference type="Proteomes" id="UP001152622"/>
    </source>
</evidence>
<keyword evidence="3" id="KW-1185">Reference proteome</keyword>
<dbReference type="Proteomes" id="UP001152622">
    <property type="component" value="Chromosome 1"/>
</dbReference>
<organism evidence="2 3">
    <name type="scientific">Synaphobranchus kaupii</name>
    <name type="common">Kaup's arrowtooth eel</name>
    <dbReference type="NCBI Taxonomy" id="118154"/>
    <lineage>
        <taxon>Eukaryota</taxon>
        <taxon>Metazoa</taxon>
        <taxon>Chordata</taxon>
        <taxon>Craniata</taxon>
        <taxon>Vertebrata</taxon>
        <taxon>Euteleostomi</taxon>
        <taxon>Actinopterygii</taxon>
        <taxon>Neopterygii</taxon>
        <taxon>Teleostei</taxon>
        <taxon>Anguilliformes</taxon>
        <taxon>Synaphobranchidae</taxon>
        <taxon>Synaphobranchus</taxon>
    </lineage>
</organism>
<sequence>MLCCFAPSVHPANNTADAHLAGEGGQWLPRATPRGQIPSAASPVSLREGPAGRNAGTVTAEVVATKMDAKRKRWRQKYSLEPVEASQQKLLLHALEIGLNT</sequence>
<dbReference type="EMBL" id="JAINUF010000001">
    <property type="protein sequence ID" value="KAJ8383169.1"/>
    <property type="molecule type" value="Genomic_DNA"/>
</dbReference>
<gene>
    <name evidence="2" type="ORF">SKAU_G00039470</name>
</gene>
<proteinExistence type="predicted"/>
<comment type="caution">
    <text evidence="2">The sequence shown here is derived from an EMBL/GenBank/DDBJ whole genome shotgun (WGS) entry which is preliminary data.</text>
</comment>
<evidence type="ECO:0000313" key="2">
    <source>
        <dbReference type="EMBL" id="KAJ8383169.1"/>
    </source>
</evidence>
<reference evidence="2" key="1">
    <citation type="journal article" date="2023" name="Science">
        <title>Genome structures resolve the early diversification of teleost fishes.</title>
        <authorList>
            <person name="Parey E."/>
            <person name="Louis A."/>
            <person name="Montfort J."/>
            <person name="Bouchez O."/>
            <person name="Roques C."/>
            <person name="Iampietro C."/>
            <person name="Lluch J."/>
            <person name="Castinel A."/>
            <person name="Donnadieu C."/>
            <person name="Desvignes T."/>
            <person name="Floi Bucao C."/>
            <person name="Jouanno E."/>
            <person name="Wen M."/>
            <person name="Mejri S."/>
            <person name="Dirks R."/>
            <person name="Jansen H."/>
            <person name="Henkel C."/>
            <person name="Chen W.J."/>
            <person name="Zahm M."/>
            <person name="Cabau C."/>
            <person name="Klopp C."/>
            <person name="Thompson A.W."/>
            <person name="Robinson-Rechavi M."/>
            <person name="Braasch I."/>
            <person name="Lecointre G."/>
            <person name="Bobe J."/>
            <person name="Postlethwait J.H."/>
            <person name="Berthelot C."/>
            <person name="Roest Crollius H."/>
            <person name="Guiguen Y."/>
        </authorList>
    </citation>
    <scope>NUCLEOTIDE SEQUENCE</scope>
    <source>
        <strain evidence="2">WJC10195</strain>
    </source>
</reference>
<name>A0A9Q1GH98_SYNKA</name>
<protein>
    <submittedName>
        <fullName evidence="2">Uncharacterized protein</fullName>
    </submittedName>
</protein>
<evidence type="ECO:0000256" key="1">
    <source>
        <dbReference type="SAM" id="MobiDB-lite"/>
    </source>
</evidence>
<dbReference type="AlphaFoldDB" id="A0A9Q1GH98"/>
<accession>A0A9Q1GH98</accession>